<keyword evidence="6" id="KW-1185">Reference proteome</keyword>
<proteinExistence type="predicted"/>
<evidence type="ECO:0000259" key="4">
    <source>
        <dbReference type="PROSITE" id="PS50977"/>
    </source>
</evidence>
<dbReference type="Pfam" id="PF00440">
    <property type="entry name" value="TetR_N"/>
    <property type="match status" value="2"/>
</dbReference>
<evidence type="ECO:0000313" key="5">
    <source>
        <dbReference type="EMBL" id="GAA1865779.1"/>
    </source>
</evidence>
<keyword evidence="3" id="KW-0812">Transmembrane</keyword>
<comment type="caution">
    <text evidence="5">The sequence shown here is derived from an EMBL/GenBank/DDBJ whole genome shotgun (WGS) entry which is preliminary data.</text>
</comment>
<name>A0ABN2NEI9_9PSEU</name>
<dbReference type="InterPro" id="IPR001647">
    <property type="entry name" value="HTH_TetR"/>
</dbReference>
<dbReference type="PROSITE" id="PS50977">
    <property type="entry name" value="HTH_TETR_2"/>
    <property type="match status" value="2"/>
</dbReference>
<evidence type="ECO:0000256" key="3">
    <source>
        <dbReference type="SAM" id="Phobius"/>
    </source>
</evidence>
<organism evidence="5 6">
    <name type="scientific">Pseudonocardia ailaonensis</name>
    <dbReference type="NCBI Taxonomy" id="367279"/>
    <lineage>
        <taxon>Bacteria</taxon>
        <taxon>Bacillati</taxon>
        <taxon>Actinomycetota</taxon>
        <taxon>Actinomycetes</taxon>
        <taxon>Pseudonocardiales</taxon>
        <taxon>Pseudonocardiaceae</taxon>
        <taxon>Pseudonocardia</taxon>
    </lineage>
</organism>
<dbReference type="EMBL" id="BAAAQK010000020">
    <property type="protein sequence ID" value="GAA1865779.1"/>
    <property type="molecule type" value="Genomic_DNA"/>
</dbReference>
<protein>
    <recommendedName>
        <fullName evidence="4">HTH tetR-type domain-containing protein</fullName>
    </recommendedName>
</protein>
<dbReference type="SUPFAM" id="SSF46689">
    <property type="entry name" value="Homeodomain-like"/>
    <property type="match status" value="2"/>
</dbReference>
<feature type="DNA-binding region" description="H-T-H motif" evidence="2">
    <location>
        <begin position="225"/>
        <end position="244"/>
    </location>
</feature>
<dbReference type="PANTHER" id="PTHR30055:SF237">
    <property type="entry name" value="TRANSCRIPTIONAL REPRESSOR MCE3R"/>
    <property type="match status" value="1"/>
</dbReference>
<evidence type="ECO:0000313" key="6">
    <source>
        <dbReference type="Proteomes" id="UP001500449"/>
    </source>
</evidence>
<keyword evidence="1 2" id="KW-0238">DNA-binding</keyword>
<feature type="DNA-binding region" description="H-T-H motif" evidence="2">
    <location>
        <begin position="35"/>
        <end position="54"/>
    </location>
</feature>
<dbReference type="Gene3D" id="1.10.10.60">
    <property type="entry name" value="Homeodomain-like"/>
    <property type="match status" value="1"/>
</dbReference>
<evidence type="ECO:0000256" key="1">
    <source>
        <dbReference type="ARBA" id="ARBA00023125"/>
    </source>
</evidence>
<dbReference type="Gene3D" id="1.10.357.10">
    <property type="entry name" value="Tetracycline Repressor, domain 2"/>
    <property type="match status" value="2"/>
</dbReference>
<feature type="domain" description="HTH tetR-type" evidence="4">
    <location>
        <begin position="202"/>
        <end position="262"/>
    </location>
</feature>
<dbReference type="Proteomes" id="UP001500449">
    <property type="component" value="Unassembled WGS sequence"/>
</dbReference>
<gene>
    <name evidence="5" type="ORF">GCM10009836_52660</name>
</gene>
<keyword evidence="3" id="KW-1133">Transmembrane helix</keyword>
<keyword evidence="3" id="KW-0472">Membrane</keyword>
<feature type="domain" description="HTH tetR-type" evidence="4">
    <location>
        <begin position="12"/>
        <end position="72"/>
    </location>
</feature>
<dbReference type="PANTHER" id="PTHR30055">
    <property type="entry name" value="HTH-TYPE TRANSCRIPTIONAL REGULATOR RUTR"/>
    <property type="match status" value="1"/>
</dbReference>
<dbReference type="InterPro" id="IPR009057">
    <property type="entry name" value="Homeodomain-like_sf"/>
</dbReference>
<dbReference type="RefSeq" id="WP_344422561.1">
    <property type="nucleotide sequence ID" value="NZ_BAAAQK010000020.1"/>
</dbReference>
<sequence>MTAVRSSAAGRADRRAQVLAAAAQLFRQRGYAQVGVDDIGAEVGFSGPAVYRYFPGKQAMVVQLGIDFLERVRETAAGAVDRHAVVLEAALRDPDGLYALVRFAEVMATDPDGVVLAGRSTFDAGWDEVLPSLDDAGLDRRRRMRMRALAGVFLHVALVGRVSLALRRQVGLSAAAAVLDSPLSRVGHGAEPGTPRTRLRHVTRREDLLAVATRLMGERGYTSVSLTDIGAEAGVSASAVMRHFDSKENLLSAAVARAGEQVAGGIATALRLAGSAEEAVAGIAAMYARYVVECRDSVVIFATESYALSGAAGEARRQRHRMYVSELAHVVGLATPRWSVDECHLRAGAAYALMNELVISRAVALESGDIAAVQALAMAVLTPVDDEAH</sequence>
<feature type="transmembrane region" description="Helical" evidence="3">
    <location>
        <begin position="148"/>
        <end position="166"/>
    </location>
</feature>
<evidence type="ECO:0000256" key="2">
    <source>
        <dbReference type="PROSITE-ProRule" id="PRU00335"/>
    </source>
</evidence>
<reference evidence="5 6" key="1">
    <citation type="journal article" date="2019" name="Int. J. Syst. Evol. Microbiol.">
        <title>The Global Catalogue of Microorganisms (GCM) 10K type strain sequencing project: providing services to taxonomists for standard genome sequencing and annotation.</title>
        <authorList>
            <consortium name="The Broad Institute Genomics Platform"/>
            <consortium name="The Broad Institute Genome Sequencing Center for Infectious Disease"/>
            <person name="Wu L."/>
            <person name="Ma J."/>
        </authorList>
    </citation>
    <scope>NUCLEOTIDE SEQUENCE [LARGE SCALE GENOMIC DNA]</scope>
    <source>
        <strain evidence="5 6">JCM 16009</strain>
    </source>
</reference>
<accession>A0ABN2NEI9</accession>
<dbReference type="PRINTS" id="PR00455">
    <property type="entry name" value="HTHTETR"/>
</dbReference>
<dbReference type="InterPro" id="IPR050109">
    <property type="entry name" value="HTH-type_TetR-like_transc_reg"/>
</dbReference>